<feature type="chain" id="PRO_5016063417" description="DNA-binding protein" evidence="1">
    <location>
        <begin position="26"/>
        <end position="121"/>
    </location>
</feature>
<evidence type="ECO:0000256" key="1">
    <source>
        <dbReference type="SAM" id="SignalP"/>
    </source>
</evidence>
<evidence type="ECO:0000313" key="3">
    <source>
        <dbReference type="Proteomes" id="UP000244896"/>
    </source>
</evidence>
<reference evidence="2 3" key="1">
    <citation type="journal article" date="2018" name="Syst. Appl. Microbiol.">
        <title>Ereboglobus luteus gen. nov. sp. nov. from cockroach guts, and new insights into the oxygen relationship of the genera Opitutus and Didymococcus (Verrucomicrobia: Opitutaceae).</title>
        <authorList>
            <person name="Tegtmeier D."/>
            <person name="Belitz A."/>
            <person name="Radek R."/>
            <person name="Heimerl T."/>
            <person name="Brune A."/>
        </authorList>
    </citation>
    <scope>NUCLEOTIDE SEQUENCE [LARGE SCALE GENOMIC DNA]</scope>
    <source>
        <strain evidence="2 3">Ho45</strain>
    </source>
</reference>
<proteinExistence type="predicted"/>
<gene>
    <name evidence="2" type="ORF">CKA38_06040</name>
</gene>
<feature type="signal peptide" evidence="1">
    <location>
        <begin position="1"/>
        <end position="25"/>
    </location>
</feature>
<dbReference type="RefSeq" id="WP_108824684.1">
    <property type="nucleotide sequence ID" value="NZ_CP023004.1"/>
</dbReference>
<dbReference type="Gene3D" id="1.10.150.320">
    <property type="entry name" value="Photosystem II 12 kDa extrinsic protein"/>
    <property type="match status" value="1"/>
</dbReference>
<accession>A0A2U8E2W7</accession>
<dbReference type="KEGG" id="elut:CKA38_06040"/>
<dbReference type="AlphaFoldDB" id="A0A2U8E2W7"/>
<dbReference type="SUPFAM" id="SSF81585">
    <property type="entry name" value="PsbU/PolX domain-like"/>
    <property type="match status" value="1"/>
</dbReference>
<sequence length="121" mass="12788">MKLLIKLASICFAFALVATPVVVNAQNAAPAKTEKKSGKAKGPAKIDINRASAEQLASLPGIDAATANKIIAGRPYNNKTQLKSKNIITNDAYEAIKDRIVAKQEKKGGKASKGDKKNKAN</sequence>
<dbReference type="EMBL" id="CP023004">
    <property type="protein sequence ID" value="AWI08872.1"/>
    <property type="molecule type" value="Genomic_DNA"/>
</dbReference>
<keyword evidence="3" id="KW-1185">Reference proteome</keyword>
<protein>
    <recommendedName>
        <fullName evidence="4">DNA-binding protein</fullName>
    </recommendedName>
</protein>
<evidence type="ECO:0008006" key="4">
    <source>
        <dbReference type="Google" id="ProtNLM"/>
    </source>
</evidence>
<organism evidence="2 3">
    <name type="scientific">Ereboglobus luteus</name>
    <dbReference type="NCBI Taxonomy" id="1796921"/>
    <lineage>
        <taxon>Bacteria</taxon>
        <taxon>Pseudomonadati</taxon>
        <taxon>Verrucomicrobiota</taxon>
        <taxon>Opitutia</taxon>
        <taxon>Opitutales</taxon>
        <taxon>Opitutaceae</taxon>
        <taxon>Ereboglobus</taxon>
    </lineage>
</organism>
<name>A0A2U8E2W7_9BACT</name>
<dbReference type="Pfam" id="PF12836">
    <property type="entry name" value="HHH_3"/>
    <property type="match status" value="1"/>
</dbReference>
<evidence type="ECO:0000313" key="2">
    <source>
        <dbReference type="EMBL" id="AWI08872.1"/>
    </source>
</evidence>
<dbReference type="OrthoDB" id="196826at2"/>
<dbReference type="Proteomes" id="UP000244896">
    <property type="component" value="Chromosome"/>
</dbReference>
<keyword evidence="1" id="KW-0732">Signal</keyword>